<keyword evidence="1" id="KW-0175">Coiled coil</keyword>
<protein>
    <submittedName>
        <fullName evidence="3">Uncharacterized protein</fullName>
    </submittedName>
</protein>
<accession>A0A376AGI7</accession>
<feature type="coiled-coil region" evidence="1">
    <location>
        <begin position="71"/>
        <end position="98"/>
    </location>
</feature>
<evidence type="ECO:0000256" key="1">
    <source>
        <dbReference type="SAM" id="Coils"/>
    </source>
</evidence>
<evidence type="ECO:0000313" key="3">
    <source>
        <dbReference type="EMBL" id="SSC66800.1"/>
    </source>
</evidence>
<dbReference type="EMBL" id="UEYP01000035">
    <property type="protein sequence ID" value="SSC66800.1"/>
    <property type="molecule type" value="Genomic_DNA"/>
</dbReference>
<dbReference type="AlphaFoldDB" id="A0A376AGI7"/>
<evidence type="ECO:0000313" key="4">
    <source>
        <dbReference type="Proteomes" id="UP000254764"/>
    </source>
</evidence>
<keyword evidence="4" id="KW-1185">Reference proteome</keyword>
<dbReference type="RefSeq" id="WP_235842322.1">
    <property type="nucleotide sequence ID" value="NZ_UEYP01000035.1"/>
</dbReference>
<reference evidence="4" key="1">
    <citation type="submission" date="2018-07" db="EMBL/GenBank/DDBJ databases">
        <authorList>
            <person name="Peiro R."/>
            <person name="Begona"/>
            <person name="Cbmso G."/>
            <person name="Lopez M."/>
            <person name="Gonzalez S."/>
        </authorList>
    </citation>
    <scope>NUCLEOTIDE SEQUENCE [LARGE SCALE GENOMIC DNA]</scope>
</reference>
<name>A0A376AGI7_9HYPH</name>
<organism evidence="3 4">
    <name type="scientific">Ciceribacter selenitireducens ATCC BAA-1503</name>
    <dbReference type="NCBI Taxonomy" id="1336235"/>
    <lineage>
        <taxon>Bacteria</taxon>
        <taxon>Pseudomonadati</taxon>
        <taxon>Pseudomonadota</taxon>
        <taxon>Alphaproteobacteria</taxon>
        <taxon>Hyphomicrobiales</taxon>
        <taxon>Rhizobiaceae</taxon>
        <taxon>Ciceribacter</taxon>
    </lineage>
</organism>
<proteinExistence type="predicted"/>
<gene>
    <name evidence="3" type="ORF">RHIZ70_2508</name>
</gene>
<feature type="region of interest" description="Disordered" evidence="2">
    <location>
        <begin position="134"/>
        <end position="155"/>
    </location>
</feature>
<sequence>MGLEQKSAESLSPLDRLAALLDDLTGEMRAQFELFCKLRATAERLIDGADEAAAKAARGDAKAATDAMALIVRTLEKIDSLQRQLARDREDAALLSGEGEDEEAIKAELLRIIENQAEARAKARLVAWENQREGTSAVGIGGREDPASTPDAGSG</sequence>
<dbReference type="Proteomes" id="UP000254764">
    <property type="component" value="Unassembled WGS sequence"/>
</dbReference>
<evidence type="ECO:0000256" key="2">
    <source>
        <dbReference type="SAM" id="MobiDB-lite"/>
    </source>
</evidence>